<gene>
    <name evidence="1" type="ORF">EVAR_6166_1</name>
</gene>
<evidence type="ECO:0000313" key="1">
    <source>
        <dbReference type="EMBL" id="GBP12855.1"/>
    </source>
</evidence>
<keyword evidence="2" id="KW-1185">Reference proteome</keyword>
<reference evidence="1 2" key="1">
    <citation type="journal article" date="2019" name="Commun. Biol.">
        <title>The bagworm genome reveals a unique fibroin gene that provides high tensile strength.</title>
        <authorList>
            <person name="Kono N."/>
            <person name="Nakamura H."/>
            <person name="Ohtoshi R."/>
            <person name="Tomita M."/>
            <person name="Numata K."/>
            <person name="Arakawa K."/>
        </authorList>
    </citation>
    <scope>NUCLEOTIDE SEQUENCE [LARGE SCALE GENOMIC DNA]</scope>
</reference>
<dbReference type="Proteomes" id="UP000299102">
    <property type="component" value="Unassembled WGS sequence"/>
</dbReference>
<dbReference type="AlphaFoldDB" id="A0A4C1TFH9"/>
<organism evidence="1 2">
    <name type="scientific">Eumeta variegata</name>
    <name type="common">Bagworm moth</name>
    <name type="synonym">Eumeta japonica</name>
    <dbReference type="NCBI Taxonomy" id="151549"/>
    <lineage>
        <taxon>Eukaryota</taxon>
        <taxon>Metazoa</taxon>
        <taxon>Ecdysozoa</taxon>
        <taxon>Arthropoda</taxon>
        <taxon>Hexapoda</taxon>
        <taxon>Insecta</taxon>
        <taxon>Pterygota</taxon>
        <taxon>Neoptera</taxon>
        <taxon>Endopterygota</taxon>
        <taxon>Lepidoptera</taxon>
        <taxon>Glossata</taxon>
        <taxon>Ditrysia</taxon>
        <taxon>Tineoidea</taxon>
        <taxon>Psychidae</taxon>
        <taxon>Oiketicinae</taxon>
        <taxon>Eumeta</taxon>
    </lineage>
</organism>
<comment type="caution">
    <text evidence="1">The sequence shown here is derived from an EMBL/GenBank/DDBJ whole genome shotgun (WGS) entry which is preliminary data.</text>
</comment>
<proteinExistence type="predicted"/>
<dbReference type="EMBL" id="BGZK01000053">
    <property type="protein sequence ID" value="GBP12855.1"/>
    <property type="molecule type" value="Genomic_DNA"/>
</dbReference>
<name>A0A4C1TFH9_EUMVA</name>
<evidence type="ECO:0000313" key="2">
    <source>
        <dbReference type="Proteomes" id="UP000299102"/>
    </source>
</evidence>
<accession>A0A4C1TFH9</accession>
<protein>
    <submittedName>
        <fullName evidence="1">Uncharacterized protein</fullName>
    </submittedName>
</protein>
<sequence length="133" mass="15456">MRRRESLAKSRRIFRCRVPPDAARCHHVTGSSSRCVDHPHIPQAYNHLKRGSQISPGGSRTRLHKSISPFAVRAPSVRLSVTEEWPANVPVYFRWRREEHSRRVAHAAAVTLLSFERRERSKMTWLKKNRGVL</sequence>